<accession>A0AAN7JMD3</accession>
<dbReference type="AlphaFoldDB" id="A0AAN7JMD3"/>
<name>A0AAN7JMD3_9MYRT</name>
<evidence type="ECO:0000313" key="2">
    <source>
        <dbReference type="EMBL" id="KAK4749183.1"/>
    </source>
</evidence>
<feature type="transmembrane region" description="Helical" evidence="1">
    <location>
        <begin position="149"/>
        <end position="171"/>
    </location>
</feature>
<gene>
    <name evidence="2" type="ORF">SAY87_026632</name>
</gene>
<comment type="caution">
    <text evidence="2">The sequence shown here is derived from an EMBL/GenBank/DDBJ whole genome shotgun (WGS) entry which is preliminary data.</text>
</comment>
<proteinExistence type="predicted"/>
<keyword evidence="1" id="KW-1133">Transmembrane helix</keyword>
<protein>
    <submittedName>
        <fullName evidence="2">Uncharacterized protein</fullName>
    </submittedName>
</protein>
<dbReference type="EMBL" id="JAXIOK010000018">
    <property type="protein sequence ID" value="KAK4749183.1"/>
    <property type="molecule type" value="Genomic_DNA"/>
</dbReference>
<keyword evidence="1" id="KW-0472">Membrane</keyword>
<keyword evidence="3" id="KW-1185">Reference proteome</keyword>
<evidence type="ECO:0000313" key="3">
    <source>
        <dbReference type="Proteomes" id="UP001345219"/>
    </source>
</evidence>
<evidence type="ECO:0000256" key="1">
    <source>
        <dbReference type="SAM" id="Phobius"/>
    </source>
</evidence>
<reference evidence="2 3" key="1">
    <citation type="journal article" date="2023" name="Hortic Res">
        <title>Pangenome of water caltrop reveals structural variations and asymmetric subgenome divergence after allopolyploidization.</title>
        <authorList>
            <person name="Zhang X."/>
            <person name="Chen Y."/>
            <person name="Wang L."/>
            <person name="Yuan Y."/>
            <person name="Fang M."/>
            <person name="Shi L."/>
            <person name="Lu R."/>
            <person name="Comes H.P."/>
            <person name="Ma Y."/>
            <person name="Chen Y."/>
            <person name="Huang G."/>
            <person name="Zhou Y."/>
            <person name="Zheng Z."/>
            <person name="Qiu Y."/>
        </authorList>
    </citation>
    <scope>NUCLEOTIDE SEQUENCE [LARGE SCALE GENOMIC DNA]</scope>
    <source>
        <tissue evidence="2">Roots</tissue>
    </source>
</reference>
<keyword evidence="1" id="KW-0812">Transmembrane</keyword>
<sequence length="175" mass="19073">MVFWESTILIAPSQLDGSSSRMMTGESRDQLQTIIAIQEAEDTSSSKKENAGSCFYQSFNGKSMYLFFSTANTCYVTIDLSIKYNSGQDAAEETSMAMGDPFSSMDDDHLSSLLINFPSAMPTPDWYLGGSDEVHYGPNKDKVMMQQKILGGGLTLKILGGGLTFAAMAMLPNRP</sequence>
<dbReference type="Proteomes" id="UP001345219">
    <property type="component" value="Chromosome 21"/>
</dbReference>
<organism evidence="2 3">
    <name type="scientific">Trapa incisa</name>
    <dbReference type="NCBI Taxonomy" id="236973"/>
    <lineage>
        <taxon>Eukaryota</taxon>
        <taxon>Viridiplantae</taxon>
        <taxon>Streptophyta</taxon>
        <taxon>Embryophyta</taxon>
        <taxon>Tracheophyta</taxon>
        <taxon>Spermatophyta</taxon>
        <taxon>Magnoliopsida</taxon>
        <taxon>eudicotyledons</taxon>
        <taxon>Gunneridae</taxon>
        <taxon>Pentapetalae</taxon>
        <taxon>rosids</taxon>
        <taxon>malvids</taxon>
        <taxon>Myrtales</taxon>
        <taxon>Lythraceae</taxon>
        <taxon>Trapa</taxon>
    </lineage>
</organism>